<dbReference type="NCBIfam" id="NF008277">
    <property type="entry name" value="PRK11055.1"/>
    <property type="match status" value="1"/>
</dbReference>
<dbReference type="InterPro" id="IPR008183">
    <property type="entry name" value="Aldose_1/G6P_1-epimerase"/>
</dbReference>
<comment type="similarity">
    <text evidence="2 5">Belongs to the aldose epimerase family.</text>
</comment>
<feature type="active site" description="Proton acceptor" evidence="6">
    <location>
        <position position="292"/>
    </location>
</feature>
<protein>
    <recommendedName>
        <fullName evidence="5">Aldose 1-epimerase</fullName>
        <ecNumber evidence="5">5.1.3.3</ecNumber>
    </recommendedName>
</protein>
<evidence type="ECO:0000256" key="1">
    <source>
        <dbReference type="ARBA" id="ARBA00005028"/>
    </source>
</evidence>
<evidence type="ECO:0000313" key="10">
    <source>
        <dbReference type="Proteomes" id="UP000608594"/>
    </source>
</evidence>
<organism evidence="9 10">
    <name type="scientific">Paracoccus amoyensis</name>
    <dbReference type="NCBI Taxonomy" id="2760093"/>
    <lineage>
        <taxon>Bacteria</taxon>
        <taxon>Pseudomonadati</taxon>
        <taxon>Pseudomonadota</taxon>
        <taxon>Alphaproteobacteria</taxon>
        <taxon>Rhodobacterales</taxon>
        <taxon>Paracoccaceae</taxon>
        <taxon>Paracoccus</taxon>
    </lineage>
</organism>
<dbReference type="GO" id="GO:0033499">
    <property type="term" value="P:galactose catabolic process via UDP-galactose, Leloir pathway"/>
    <property type="evidence" value="ECO:0007669"/>
    <property type="project" value="TreeGrafter"/>
</dbReference>
<evidence type="ECO:0000256" key="5">
    <source>
        <dbReference type="PIRNR" id="PIRNR005096"/>
    </source>
</evidence>
<evidence type="ECO:0000256" key="2">
    <source>
        <dbReference type="ARBA" id="ARBA00006206"/>
    </source>
</evidence>
<feature type="binding site" evidence="7">
    <location>
        <position position="229"/>
    </location>
    <ligand>
        <name>beta-D-galactose</name>
        <dbReference type="ChEBI" id="CHEBI:27667"/>
    </ligand>
</feature>
<evidence type="ECO:0000256" key="4">
    <source>
        <dbReference type="ARBA" id="ARBA00023277"/>
    </source>
</evidence>
<dbReference type="InterPro" id="IPR014718">
    <property type="entry name" value="GH-type_carb-bd"/>
</dbReference>
<dbReference type="Proteomes" id="UP000608594">
    <property type="component" value="Unassembled WGS sequence"/>
</dbReference>
<evidence type="ECO:0000256" key="3">
    <source>
        <dbReference type="ARBA" id="ARBA00023235"/>
    </source>
</evidence>
<evidence type="ECO:0000256" key="8">
    <source>
        <dbReference type="PIRSR" id="PIRSR005096-3"/>
    </source>
</evidence>
<dbReference type="RefSeq" id="WP_187791709.1">
    <property type="nucleotide sequence ID" value="NZ_JACOQL010000001.1"/>
</dbReference>
<dbReference type="GO" id="GO:0006006">
    <property type="term" value="P:glucose metabolic process"/>
    <property type="evidence" value="ECO:0007669"/>
    <property type="project" value="TreeGrafter"/>
</dbReference>
<evidence type="ECO:0000256" key="7">
    <source>
        <dbReference type="PIRSR" id="PIRSR005096-2"/>
    </source>
</evidence>
<dbReference type="InterPro" id="IPR015443">
    <property type="entry name" value="Aldose_1-epimerase"/>
</dbReference>
<proteinExistence type="inferred from homology"/>
<reference evidence="9" key="1">
    <citation type="submission" date="2020-08" db="EMBL/GenBank/DDBJ databases">
        <title>Paracoccus amoyensis sp. nov., isolated from the surface seawater at coast of Xiamen, Fujian.</title>
        <authorList>
            <person name="Lyu L."/>
        </authorList>
    </citation>
    <scope>NUCLEOTIDE SEQUENCE</scope>
    <source>
        <strain evidence="9">11-3</strain>
    </source>
</reference>
<evidence type="ECO:0000313" key="9">
    <source>
        <dbReference type="EMBL" id="MBC9245293.1"/>
    </source>
</evidence>
<comment type="catalytic activity">
    <reaction evidence="5">
        <text>alpha-D-glucose = beta-D-glucose</text>
        <dbReference type="Rhea" id="RHEA:10264"/>
        <dbReference type="ChEBI" id="CHEBI:15903"/>
        <dbReference type="ChEBI" id="CHEBI:17925"/>
        <dbReference type="EC" id="5.1.3.3"/>
    </reaction>
</comment>
<accession>A0A926G417</accession>
<dbReference type="InterPro" id="IPR011013">
    <property type="entry name" value="Gal_mutarotase_sf_dom"/>
</dbReference>
<keyword evidence="3 5" id="KW-0413">Isomerase</keyword>
<feature type="binding site" evidence="8">
    <location>
        <begin position="74"/>
        <end position="75"/>
    </location>
    <ligand>
        <name>beta-D-galactose</name>
        <dbReference type="ChEBI" id="CHEBI:27667"/>
    </ligand>
</feature>
<dbReference type="Pfam" id="PF01263">
    <property type="entry name" value="Aldose_epim"/>
    <property type="match status" value="1"/>
</dbReference>
<dbReference type="PANTHER" id="PTHR10091">
    <property type="entry name" value="ALDOSE-1-EPIMERASE"/>
    <property type="match status" value="1"/>
</dbReference>
<keyword evidence="10" id="KW-1185">Reference proteome</keyword>
<dbReference type="PIRSF" id="PIRSF005096">
    <property type="entry name" value="GALM"/>
    <property type="match status" value="1"/>
</dbReference>
<feature type="binding site" evidence="8">
    <location>
        <begin position="171"/>
        <end position="173"/>
    </location>
    <ligand>
        <name>beta-D-galactose</name>
        <dbReference type="ChEBI" id="CHEBI:27667"/>
    </ligand>
</feature>
<dbReference type="Gene3D" id="2.70.98.10">
    <property type="match status" value="1"/>
</dbReference>
<dbReference type="InterPro" id="IPR047215">
    <property type="entry name" value="Galactose_mutarotase-like"/>
</dbReference>
<dbReference type="GO" id="GO:0004034">
    <property type="term" value="F:aldose 1-epimerase activity"/>
    <property type="evidence" value="ECO:0007669"/>
    <property type="project" value="UniProtKB-EC"/>
</dbReference>
<comment type="caution">
    <text evidence="9">The sequence shown here is derived from an EMBL/GenBank/DDBJ whole genome shotgun (WGS) entry which is preliminary data.</text>
</comment>
<dbReference type="EMBL" id="JACOQL010000001">
    <property type="protein sequence ID" value="MBC9245293.1"/>
    <property type="molecule type" value="Genomic_DNA"/>
</dbReference>
<keyword evidence="4 5" id="KW-0119">Carbohydrate metabolism</keyword>
<evidence type="ECO:0000256" key="6">
    <source>
        <dbReference type="PIRSR" id="PIRSR005096-1"/>
    </source>
</evidence>
<comment type="pathway">
    <text evidence="1 5">Carbohydrate metabolism; hexose metabolism.</text>
</comment>
<dbReference type="CDD" id="cd09019">
    <property type="entry name" value="galactose_mutarotase_like"/>
    <property type="match status" value="1"/>
</dbReference>
<dbReference type="GO" id="GO:0030246">
    <property type="term" value="F:carbohydrate binding"/>
    <property type="evidence" value="ECO:0007669"/>
    <property type="project" value="InterPro"/>
</dbReference>
<name>A0A926G417_9RHOB</name>
<sequence>MTVSTVATLPDGRVVQRITLQSQGMTAQVLTLGGIVQDLRMDGVAAPLVLGSPDVAAYLGRARYWGAIVGRFANRIGGGRFALNGRDYQTDQNFLDRHTLHGGSDGLDQQIWTVEDLAADRVTLSVSLPDGHMGFPGNLHVMAEIALHASTLAFDFTAETDAPTPCSLAHHGYFNLDGGGDVRHHELWIDADRYLPVDQDLIPLPGMAPVAGTAFDFRQPRQIGASGYDHNFCLNNGSGQRETVARLTGRSGLRMTVTTDAPGLQFYDGRHFKAEPGLDGQTYGAHAGVALETQSWPDAPNRPDFPDAILRPGEKYRHSVSYGFNQ</sequence>
<dbReference type="AlphaFoldDB" id="A0A926G417"/>
<dbReference type="SUPFAM" id="SSF74650">
    <property type="entry name" value="Galactose mutarotase-like"/>
    <property type="match status" value="1"/>
</dbReference>
<dbReference type="EC" id="5.1.3.3" evidence="5"/>
<dbReference type="PANTHER" id="PTHR10091:SF0">
    <property type="entry name" value="GALACTOSE MUTAROTASE"/>
    <property type="match status" value="1"/>
</dbReference>
<gene>
    <name evidence="9" type="ORF">H4P12_00870</name>
</gene>
<feature type="active site" description="Proton donor" evidence="6">
    <location>
        <position position="171"/>
    </location>
</feature>